<evidence type="ECO:0000256" key="1">
    <source>
        <dbReference type="SAM" id="MobiDB-lite"/>
    </source>
</evidence>
<dbReference type="AlphaFoldDB" id="I5ATD6"/>
<dbReference type="Gene3D" id="3.30.420.480">
    <property type="entry name" value="Domain of unknown function (DUF4445)"/>
    <property type="match status" value="1"/>
</dbReference>
<dbReference type="eggNOG" id="COG3894">
    <property type="taxonomic scope" value="Bacteria"/>
</dbReference>
<dbReference type="Proteomes" id="UP000005753">
    <property type="component" value="Chromosome"/>
</dbReference>
<accession>I5ATD6</accession>
<dbReference type="InterPro" id="IPR001041">
    <property type="entry name" value="2Fe-2S_ferredoxin-type"/>
</dbReference>
<sequence length="813" mass="87088">MAEDIRILNGNAAGRRILPDEEMTFRLLHMRPGDPGYEANSKMFRENYTQIGRRMIPKAVAAFGELSGGRKVLCLVMTLGSVISDYIGGRFDAQEYEEGLLFGSMADSALFSFEEQLLPQIRRIVNEKGYGICSRMEIPDEISAEDVCRALELTEAERILGVTATKEGMLHPVKSMCMVYGLTEDVNAFLAGHDCRVCTAEDCGMRKAAAGAEKADPGECVAPEKAADEDGMRDMRRMTIPAGVGVLEYMQTQGVNLSAPCGGRGVCGKCGVQVVKGELPVQRADSICYAKEQLQNGFRLACQAKTESEIEILYRSQEEEFVVQTDTGNELQYAIRVKRGDDSGIPEEESGKTAERMVFSKGKENAGFGIAIDLGTTTLAASLVDLESGRVLGTAAGVNHQRTYGADVISRIHAAEEGRGEELKALIRRDLKELIRELLQSLSAENDGSTQSPGKGETTTKEVPKDPNVRDGNASRIRRIVIAGNTTMEHLLLGYPAGGLGRWPFRPVSLGGERLTAEAVLGTKRGDLPGLSEDVPVDILPGYSTYIGADIAAGMMTAGLSDPKEERLLFVDLGTNGEMAVSDGSCILAASTAAGPALEGGNLSCGCGSVPGAVCRVSRNPEQSGLSLRTETIGGREPVGLCGTGAIEALAVLLDAGIMDMYGTLRKPYFSNGVCLGKRKDGKEIVLTQGDIREIQKAKSAIRAGIEILLKRAGLTMEAIDRVILAGGFGFYLDPARAARIGLLPEAAVKKTTAAGNTSLAGAVCVLTEESAMGKIRRILEKTEEIILGNDEEFRDAYIGYMNFEGEGQDDKE</sequence>
<evidence type="ECO:0000313" key="3">
    <source>
        <dbReference type="EMBL" id="EIM57059.1"/>
    </source>
</evidence>
<feature type="region of interest" description="Disordered" evidence="1">
    <location>
        <begin position="442"/>
        <end position="471"/>
    </location>
</feature>
<dbReference type="eggNOG" id="COG2871">
    <property type="taxonomic scope" value="Bacteria"/>
</dbReference>
<feature type="domain" description="2Fe-2S ferredoxin-type" evidence="2">
    <location>
        <begin position="223"/>
        <end position="320"/>
    </location>
</feature>
<dbReference type="InterPro" id="IPR041414">
    <property type="entry name" value="Raco-like_middle"/>
</dbReference>
<feature type="compositionally biased region" description="Basic and acidic residues" evidence="1">
    <location>
        <begin position="458"/>
        <end position="469"/>
    </location>
</feature>
<dbReference type="PROSITE" id="PS51085">
    <property type="entry name" value="2FE2S_FER_2"/>
    <property type="match status" value="1"/>
</dbReference>
<dbReference type="Pfam" id="PF14574">
    <property type="entry name" value="RACo_C_ter"/>
    <property type="match status" value="1"/>
</dbReference>
<dbReference type="CDD" id="cd00207">
    <property type="entry name" value="fer2"/>
    <property type="match status" value="1"/>
</dbReference>
<dbReference type="PANTHER" id="PTHR42895:SF1">
    <property type="entry name" value="IRON-SULFUR CLUSTER PROTEIN"/>
    <property type="match status" value="1"/>
</dbReference>
<dbReference type="Pfam" id="PF00111">
    <property type="entry name" value="Fer2"/>
    <property type="match status" value="1"/>
</dbReference>
<dbReference type="SUPFAM" id="SSF54292">
    <property type="entry name" value="2Fe-2S ferredoxin-like"/>
    <property type="match status" value="1"/>
</dbReference>
<dbReference type="InterPro" id="IPR036010">
    <property type="entry name" value="2Fe-2S_ferredoxin-like_sf"/>
</dbReference>
<dbReference type="EMBL" id="CM001487">
    <property type="protein sequence ID" value="EIM57059.1"/>
    <property type="molecule type" value="Genomic_DNA"/>
</dbReference>
<gene>
    <name evidence="3" type="ORF">EubceDRAFT1_1243</name>
</gene>
<keyword evidence="4" id="KW-1185">Reference proteome</keyword>
<feature type="compositionally biased region" description="Polar residues" evidence="1">
    <location>
        <begin position="442"/>
        <end position="453"/>
    </location>
</feature>
<dbReference type="InterPro" id="IPR052911">
    <property type="entry name" value="Corrinoid_activation_enz"/>
</dbReference>
<dbReference type="PANTHER" id="PTHR42895">
    <property type="entry name" value="IRON-SULFUR CLUSTER-BINDING PROTEIN-RELATED"/>
    <property type="match status" value="1"/>
</dbReference>
<dbReference type="GO" id="GO:0051536">
    <property type="term" value="F:iron-sulfur cluster binding"/>
    <property type="evidence" value="ECO:0007669"/>
    <property type="project" value="InterPro"/>
</dbReference>
<dbReference type="Gene3D" id="3.10.20.30">
    <property type="match status" value="1"/>
</dbReference>
<reference evidence="3 4" key="1">
    <citation type="submission" date="2010-08" db="EMBL/GenBank/DDBJ databases">
        <authorList>
            <consortium name="US DOE Joint Genome Institute (JGI-PGF)"/>
            <person name="Lucas S."/>
            <person name="Copeland A."/>
            <person name="Lapidus A."/>
            <person name="Cheng J.-F."/>
            <person name="Bruce D."/>
            <person name="Goodwin L."/>
            <person name="Pitluck S."/>
            <person name="Land M.L."/>
            <person name="Hauser L."/>
            <person name="Chang Y.-J."/>
            <person name="Anderson I.J."/>
            <person name="Johnson E."/>
            <person name="Mulhopadhyay B."/>
            <person name="Kyrpides N."/>
            <person name="Woyke T.J."/>
        </authorList>
    </citation>
    <scope>NUCLEOTIDE SEQUENCE [LARGE SCALE GENOMIC DNA]</scope>
    <source>
        <strain evidence="3 4">6</strain>
    </source>
</reference>
<proteinExistence type="predicted"/>
<name>I5ATD6_EUBC6</name>
<dbReference type="STRING" id="633697.EubceDRAFT1_1243"/>
<dbReference type="OrthoDB" id="9810588at2"/>
<dbReference type="Pfam" id="PF17651">
    <property type="entry name" value="Raco_middle"/>
    <property type="match status" value="2"/>
</dbReference>
<dbReference type="InterPro" id="IPR012675">
    <property type="entry name" value="Beta-grasp_dom_sf"/>
</dbReference>
<dbReference type="HOGENOM" id="CLU_019091_0_0_9"/>
<protein>
    <submittedName>
        <fullName evidence="3">Putative metal-binding protein</fullName>
    </submittedName>
</protein>
<dbReference type="InterPro" id="IPR027980">
    <property type="entry name" value="RACo_C"/>
</dbReference>
<dbReference type="SUPFAM" id="SSF53067">
    <property type="entry name" value="Actin-like ATPase domain"/>
    <property type="match status" value="1"/>
</dbReference>
<reference evidence="3 4" key="2">
    <citation type="submission" date="2012-02" db="EMBL/GenBank/DDBJ databases">
        <title>Improved High-Quality Draft sequence of Eubacterium cellulosolvens 6.</title>
        <authorList>
            <consortium name="US DOE Joint Genome Institute"/>
            <person name="Lucas S."/>
            <person name="Han J."/>
            <person name="Lapidus A."/>
            <person name="Cheng J.-F."/>
            <person name="Goodwin L."/>
            <person name="Pitluck S."/>
            <person name="Peters L."/>
            <person name="Mikhailova N."/>
            <person name="Gu W."/>
            <person name="Detter J.C."/>
            <person name="Han C."/>
            <person name="Tapia R."/>
            <person name="Land M."/>
            <person name="Hauser L."/>
            <person name="Kyrpides N."/>
            <person name="Ivanova N."/>
            <person name="Pagani I."/>
            <person name="Johnson E."/>
            <person name="Mukhopadhyay B."/>
            <person name="Anderson I."/>
            <person name="Woyke T."/>
        </authorList>
    </citation>
    <scope>NUCLEOTIDE SEQUENCE [LARGE SCALE GENOMIC DNA]</scope>
    <source>
        <strain evidence="3 4">6</strain>
    </source>
</reference>
<dbReference type="InterPro" id="IPR042259">
    <property type="entry name" value="Raco-like_middle_sf"/>
</dbReference>
<evidence type="ECO:0000313" key="4">
    <source>
        <dbReference type="Proteomes" id="UP000005753"/>
    </source>
</evidence>
<dbReference type="Gene3D" id="3.40.109.40">
    <property type="match status" value="1"/>
</dbReference>
<organism evidence="3 4">
    <name type="scientific">Eubacterium cellulosolvens (strain ATCC 43171 / JCM 9499 / 6)</name>
    <name type="common">Cillobacterium cellulosolvens</name>
    <dbReference type="NCBI Taxonomy" id="633697"/>
    <lineage>
        <taxon>Bacteria</taxon>
        <taxon>Bacillati</taxon>
        <taxon>Bacillota</taxon>
        <taxon>Clostridia</taxon>
        <taxon>Eubacteriales</taxon>
        <taxon>Eubacteriaceae</taxon>
        <taxon>Eubacterium</taxon>
    </lineage>
</organism>
<evidence type="ECO:0000259" key="2">
    <source>
        <dbReference type="PROSITE" id="PS51085"/>
    </source>
</evidence>
<dbReference type="InterPro" id="IPR043129">
    <property type="entry name" value="ATPase_NBD"/>
</dbReference>